<protein>
    <submittedName>
        <fullName evidence="2">Uncharacterized protein</fullName>
    </submittedName>
</protein>
<evidence type="ECO:0000256" key="1">
    <source>
        <dbReference type="SAM" id="MobiDB-lite"/>
    </source>
</evidence>
<dbReference type="EMBL" id="JAZHXJ010002225">
    <property type="protein sequence ID" value="KAL1840260.1"/>
    <property type="molecule type" value="Genomic_DNA"/>
</dbReference>
<keyword evidence="3" id="KW-1185">Reference proteome</keyword>
<feature type="region of interest" description="Disordered" evidence="1">
    <location>
        <begin position="15"/>
        <end position="39"/>
    </location>
</feature>
<name>A0ABR3VEM0_9PEZI</name>
<evidence type="ECO:0000313" key="2">
    <source>
        <dbReference type="EMBL" id="KAL1840260.1"/>
    </source>
</evidence>
<reference evidence="2 3" key="1">
    <citation type="journal article" date="2024" name="Commun. Biol.">
        <title>Comparative genomic analysis of thermophilic fungi reveals convergent evolutionary adaptations and gene losses.</title>
        <authorList>
            <person name="Steindorff A.S."/>
            <person name="Aguilar-Pontes M.V."/>
            <person name="Robinson A.J."/>
            <person name="Andreopoulos B."/>
            <person name="LaButti K."/>
            <person name="Kuo A."/>
            <person name="Mondo S."/>
            <person name="Riley R."/>
            <person name="Otillar R."/>
            <person name="Haridas S."/>
            <person name="Lipzen A."/>
            <person name="Grimwood J."/>
            <person name="Schmutz J."/>
            <person name="Clum A."/>
            <person name="Reid I.D."/>
            <person name="Moisan M.C."/>
            <person name="Butler G."/>
            <person name="Nguyen T.T.M."/>
            <person name="Dewar K."/>
            <person name="Conant G."/>
            <person name="Drula E."/>
            <person name="Henrissat B."/>
            <person name="Hansel C."/>
            <person name="Singer S."/>
            <person name="Hutchinson M.I."/>
            <person name="de Vries R.P."/>
            <person name="Natvig D.O."/>
            <person name="Powell A.J."/>
            <person name="Tsang A."/>
            <person name="Grigoriev I.V."/>
        </authorList>
    </citation>
    <scope>NUCLEOTIDE SEQUENCE [LARGE SCALE GENOMIC DNA]</scope>
    <source>
        <strain evidence="2 3">ATCC 24622</strain>
    </source>
</reference>
<accession>A0ABR3VEM0</accession>
<comment type="caution">
    <text evidence="2">The sequence shown here is derived from an EMBL/GenBank/DDBJ whole genome shotgun (WGS) entry which is preliminary data.</text>
</comment>
<gene>
    <name evidence="2" type="ORF">VTK73DRAFT_3802</name>
</gene>
<evidence type="ECO:0000313" key="3">
    <source>
        <dbReference type="Proteomes" id="UP001586593"/>
    </source>
</evidence>
<proteinExistence type="predicted"/>
<organism evidence="2 3">
    <name type="scientific">Phialemonium thermophilum</name>
    <dbReference type="NCBI Taxonomy" id="223376"/>
    <lineage>
        <taxon>Eukaryota</taxon>
        <taxon>Fungi</taxon>
        <taxon>Dikarya</taxon>
        <taxon>Ascomycota</taxon>
        <taxon>Pezizomycotina</taxon>
        <taxon>Sordariomycetes</taxon>
        <taxon>Sordariomycetidae</taxon>
        <taxon>Cephalothecales</taxon>
        <taxon>Cephalothecaceae</taxon>
        <taxon>Phialemonium</taxon>
    </lineage>
</organism>
<dbReference type="Proteomes" id="UP001586593">
    <property type="component" value="Unassembled WGS sequence"/>
</dbReference>
<sequence>MRIIVAEEGSRPVKPRLAAAASSSGGGRSASGAGSRGKTRVVETVYRRGQGLEGLWRGWKRRLCWETDGYYGMGTILSVMLIGPRLEE</sequence>